<dbReference type="Proteomes" id="UP000238954">
    <property type="component" value="Chromosome"/>
</dbReference>
<dbReference type="InterPro" id="IPR009075">
    <property type="entry name" value="AcylCo_DH/oxidase_C"/>
</dbReference>
<dbReference type="Pfam" id="PF02771">
    <property type="entry name" value="Acyl-CoA_dh_N"/>
    <property type="match status" value="1"/>
</dbReference>
<evidence type="ECO:0000256" key="4">
    <source>
        <dbReference type="ARBA" id="ARBA00022827"/>
    </source>
</evidence>
<dbReference type="Pfam" id="PF00441">
    <property type="entry name" value="Acyl-CoA_dh_1"/>
    <property type="match status" value="1"/>
</dbReference>
<dbReference type="OrthoDB" id="7328575at2"/>
<dbReference type="RefSeq" id="WP_105997784.1">
    <property type="nucleotide sequence ID" value="NZ_CM009578.1"/>
</dbReference>
<sequence>MSILYDEGQQAIATESRRALEARVSKDDLLPLLQTQGEYHQAFWSTAKEQGWTALALPEAHGGLALGLVELGLIAHQAGRTLSGAPFLTSSFGAAKAIELYGTDEQKAHWLPGLASGDTIGAIAFASGADPLPAKPAVTLTGDRLNGVAGAVSGGLFADVAVVFASGPALALVDLTSAGRTAVDSFDNSRCIADLSFADTPAETLATGEAARAAALHILALQAVVTAHEQTGGAEALMEIARDYAVTRKAFGQPIGAFQSIKHRIAELYGLVELARANCIHAASREGAGDFITAAAAARLSATEAYDTAARDCVQIHGGIGVTWEIGLHLHMRRARSLALEQGSSFFWEDVLVDRLAGDEG</sequence>
<dbReference type="PANTHER" id="PTHR43884:SF20">
    <property type="entry name" value="ACYL-COA DEHYDROGENASE FADE28"/>
    <property type="match status" value="1"/>
</dbReference>
<dbReference type="InterPro" id="IPR037069">
    <property type="entry name" value="AcylCoA_DH/ox_N_sf"/>
</dbReference>
<keyword evidence="5" id="KW-0560">Oxidoreductase</keyword>
<name>A0A2S8B551_9SPHN</name>
<dbReference type="InterPro" id="IPR013786">
    <property type="entry name" value="AcylCoA_DH/ox_N"/>
</dbReference>
<keyword evidence="3" id="KW-0285">Flavoprotein</keyword>
<evidence type="ECO:0000256" key="1">
    <source>
        <dbReference type="ARBA" id="ARBA00001974"/>
    </source>
</evidence>
<evidence type="ECO:0000313" key="9">
    <source>
        <dbReference type="Proteomes" id="UP000238954"/>
    </source>
</evidence>
<feature type="domain" description="Acyl-CoA dehydrogenase/oxidase C-terminal" evidence="6">
    <location>
        <begin position="215"/>
        <end position="345"/>
    </location>
</feature>
<feature type="domain" description="Acyl-CoA dehydrogenase/oxidase N-terminal" evidence="7">
    <location>
        <begin position="7"/>
        <end position="118"/>
    </location>
</feature>
<organism evidence="8 9">
    <name type="scientific">Sphingopyxis lindanitolerans</name>
    <dbReference type="NCBI Taxonomy" id="2054227"/>
    <lineage>
        <taxon>Bacteria</taxon>
        <taxon>Pseudomonadati</taxon>
        <taxon>Pseudomonadota</taxon>
        <taxon>Alphaproteobacteria</taxon>
        <taxon>Sphingomonadales</taxon>
        <taxon>Sphingomonadaceae</taxon>
        <taxon>Sphingopyxis</taxon>
    </lineage>
</organism>
<evidence type="ECO:0000256" key="3">
    <source>
        <dbReference type="ARBA" id="ARBA00022630"/>
    </source>
</evidence>
<evidence type="ECO:0000313" key="8">
    <source>
        <dbReference type="EMBL" id="PQM27525.1"/>
    </source>
</evidence>
<evidence type="ECO:0000259" key="7">
    <source>
        <dbReference type="Pfam" id="PF02771"/>
    </source>
</evidence>
<proteinExistence type="inferred from homology"/>
<keyword evidence="9" id="KW-1185">Reference proteome</keyword>
<evidence type="ECO:0000256" key="5">
    <source>
        <dbReference type="ARBA" id="ARBA00023002"/>
    </source>
</evidence>
<evidence type="ECO:0000256" key="2">
    <source>
        <dbReference type="ARBA" id="ARBA00009347"/>
    </source>
</evidence>
<comment type="caution">
    <text evidence="8">The sequence shown here is derived from an EMBL/GenBank/DDBJ whole genome shotgun (WGS) entry which is preliminary data.</text>
</comment>
<comment type="cofactor">
    <cofactor evidence="1">
        <name>FAD</name>
        <dbReference type="ChEBI" id="CHEBI:57692"/>
    </cofactor>
</comment>
<protein>
    <submittedName>
        <fullName evidence="8">Acyl-CoA dehydrogenase</fullName>
    </submittedName>
</protein>
<dbReference type="PANTHER" id="PTHR43884">
    <property type="entry name" value="ACYL-COA DEHYDROGENASE"/>
    <property type="match status" value="1"/>
</dbReference>
<dbReference type="Gene3D" id="1.20.140.10">
    <property type="entry name" value="Butyryl-CoA Dehydrogenase, subunit A, domain 3"/>
    <property type="match status" value="1"/>
</dbReference>
<dbReference type="InterPro" id="IPR009100">
    <property type="entry name" value="AcylCoA_DH/oxidase_NM_dom_sf"/>
</dbReference>
<dbReference type="Gene3D" id="1.10.540.10">
    <property type="entry name" value="Acyl-CoA dehydrogenase/oxidase, N-terminal domain"/>
    <property type="match status" value="1"/>
</dbReference>
<dbReference type="GO" id="GO:0003995">
    <property type="term" value="F:acyl-CoA dehydrogenase activity"/>
    <property type="evidence" value="ECO:0007669"/>
    <property type="project" value="TreeGrafter"/>
</dbReference>
<keyword evidence="4" id="KW-0274">FAD</keyword>
<dbReference type="SUPFAM" id="SSF47203">
    <property type="entry name" value="Acyl-CoA dehydrogenase C-terminal domain-like"/>
    <property type="match status" value="1"/>
</dbReference>
<accession>A0A2S8B551</accession>
<dbReference type="CDD" id="cd00567">
    <property type="entry name" value="ACAD"/>
    <property type="match status" value="1"/>
</dbReference>
<dbReference type="EMBL" id="PHFW01000002">
    <property type="protein sequence ID" value="PQM27525.1"/>
    <property type="molecule type" value="Genomic_DNA"/>
</dbReference>
<reference evidence="9" key="1">
    <citation type="submission" date="2017-11" db="EMBL/GenBank/DDBJ databases">
        <title>The complete genome sequence of Sphingopyxis pomeranensis sp. nov. strain WS5A3p.</title>
        <authorList>
            <person name="Kaminski M.A."/>
        </authorList>
    </citation>
    <scope>NUCLEOTIDE SEQUENCE [LARGE SCALE GENOMIC DNA]</scope>
    <source>
        <strain evidence="9">WS5A3p</strain>
    </source>
</reference>
<dbReference type="SUPFAM" id="SSF56645">
    <property type="entry name" value="Acyl-CoA dehydrogenase NM domain-like"/>
    <property type="match status" value="1"/>
</dbReference>
<comment type="similarity">
    <text evidence="2">Belongs to the acyl-CoA dehydrogenase family.</text>
</comment>
<dbReference type="GO" id="GO:0050660">
    <property type="term" value="F:flavin adenine dinucleotide binding"/>
    <property type="evidence" value="ECO:0007669"/>
    <property type="project" value="InterPro"/>
</dbReference>
<dbReference type="InterPro" id="IPR036250">
    <property type="entry name" value="AcylCo_DH-like_C"/>
</dbReference>
<dbReference type="AlphaFoldDB" id="A0A2S8B551"/>
<evidence type="ECO:0000259" key="6">
    <source>
        <dbReference type="Pfam" id="PF00441"/>
    </source>
</evidence>
<gene>
    <name evidence="8" type="ORF">CVO77_02760</name>
</gene>